<gene>
    <name evidence="3" type="ORF">NFC81_06405</name>
</gene>
<dbReference type="Pfam" id="PF03724">
    <property type="entry name" value="META"/>
    <property type="match status" value="1"/>
</dbReference>
<organism evidence="3">
    <name type="scientific">Salinispirillum sp. LH 10-3-1</name>
    <dbReference type="NCBI Taxonomy" id="2952525"/>
    <lineage>
        <taxon>Bacteria</taxon>
        <taxon>Pseudomonadati</taxon>
        <taxon>Pseudomonadota</taxon>
        <taxon>Gammaproteobacteria</taxon>
        <taxon>Oceanospirillales</taxon>
        <taxon>Saccharospirillaceae</taxon>
        <taxon>Salinispirillum</taxon>
    </lineage>
</organism>
<evidence type="ECO:0000259" key="2">
    <source>
        <dbReference type="Pfam" id="PF17185"/>
    </source>
</evidence>
<dbReference type="InterPro" id="IPR038139">
    <property type="entry name" value="NlpE_C_sf"/>
</dbReference>
<reference evidence="3" key="1">
    <citation type="submission" date="2022-07" db="EMBL/GenBank/DDBJ databases">
        <title>Complete genome sequence of Salinispirillum sp. LH10-3-1 capable of multiple carbohydrate inversion isolated from a soda lake.</title>
        <authorList>
            <person name="Liu J."/>
            <person name="Zhai Y."/>
            <person name="Zhang H."/>
            <person name="Yang H."/>
            <person name="Qu J."/>
            <person name="Li J."/>
        </authorList>
    </citation>
    <scope>NUCLEOTIDE SEQUENCE</scope>
    <source>
        <strain evidence="3">LH 10-3-1</strain>
    </source>
</reference>
<dbReference type="InterPro" id="IPR043176">
    <property type="entry name" value="NlpE_N_sf"/>
</dbReference>
<sequence>MPWKNTVNRSSLNRIFLISLTLLLTACANRGLQPIGVSLSQPRAITVARASNVQIPALPNSYRGILSCDDCEGIDTQLDMLPDGRFWLHEVNLSTRHAQHDTGAWSINGNQLWLQGHNGAPIIYYALNDGGWLKSSADGNPQDARNGNELVDVGWRPRSSVIVGQGMLRQFAEQTVFTDCATGFDYAVTDKGQWAQVEDAYRRTRLNPTGAVLVNGPVQYEWVMAEDEQTHVVTFTELPDMKSGRTCGRTAVDLESSSWSLTHLAGIWDIDLENVARPTLEIQQSRLSGNTGCNAIAGEVVIDEQNFSVGPVASTRRMCASGMEIESAFLQALQNVAYASKEGQLWVWYDVNMNRLAAFKRD</sequence>
<name>A0AB38YJB1_9GAMM</name>
<dbReference type="Pfam" id="PF17185">
    <property type="entry name" value="NlpE_C"/>
    <property type="match status" value="1"/>
</dbReference>
<protein>
    <submittedName>
        <fullName evidence="3">META domain-containing protein</fullName>
    </submittedName>
</protein>
<dbReference type="InterPro" id="IPR053147">
    <property type="entry name" value="Hsp_HslJ-like"/>
</dbReference>
<dbReference type="Pfam" id="PF04170">
    <property type="entry name" value="NlpE"/>
    <property type="match status" value="1"/>
</dbReference>
<dbReference type="AlphaFoldDB" id="A0AB38YJB1"/>
<dbReference type="InterPro" id="IPR033450">
    <property type="entry name" value="NlpE_C"/>
</dbReference>
<dbReference type="InterPro" id="IPR007298">
    <property type="entry name" value="Cu-R_lipoprotein_NlpE"/>
</dbReference>
<feature type="domain" description="NlpE C-terminal OB" evidence="2">
    <location>
        <begin position="164"/>
        <end position="247"/>
    </location>
</feature>
<dbReference type="Gene3D" id="2.40.128.270">
    <property type="match status" value="1"/>
</dbReference>
<dbReference type="InterPro" id="IPR038670">
    <property type="entry name" value="HslJ-like_sf"/>
</dbReference>
<feature type="domain" description="DUF306" evidence="1">
    <location>
        <begin position="253"/>
        <end position="359"/>
    </location>
</feature>
<accession>A0AB38YJB1</accession>
<dbReference type="Gene3D" id="2.40.50.540">
    <property type="match status" value="1"/>
</dbReference>
<dbReference type="RefSeq" id="WP_304996697.1">
    <property type="nucleotide sequence ID" value="NZ_CP101717.1"/>
</dbReference>
<dbReference type="PANTHER" id="PTHR35535">
    <property type="entry name" value="HEAT SHOCK PROTEIN HSLJ"/>
    <property type="match status" value="1"/>
</dbReference>
<dbReference type="EMBL" id="CP101717">
    <property type="protein sequence ID" value="WLD59405.1"/>
    <property type="molecule type" value="Genomic_DNA"/>
</dbReference>
<dbReference type="InterPro" id="IPR005184">
    <property type="entry name" value="DUF306_Meta_HslJ"/>
</dbReference>
<dbReference type="PROSITE" id="PS51257">
    <property type="entry name" value="PROKAR_LIPOPROTEIN"/>
    <property type="match status" value="1"/>
</dbReference>
<evidence type="ECO:0000313" key="3">
    <source>
        <dbReference type="EMBL" id="WLD59405.1"/>
    </source>
</evidence>
<dbReference type="PANTHER" id="PTHR35535:SF2">
    <property type="entry name" value="DUF306 DOMAIN-CONTAINING PROTEIN"/>
    <property type="match status" value="1"/>
</dbReference>
<proteinExistence type="predicted"/>
<evidence type="ECO:0000259" key="1">
    <source>
        <dbReference type="Pfam" id="PF03724"/>
    </source>
</evidence>
<dbReference type="Gene3D" id="2.40.128.300">
    <property type="match status" value="1"/>
</dbReference>